<dbReference type="Gene3D" id="3.30.750.180">
    <property type="entry name" value="GpdQ, beta-strand dimerisation domain"/>
    <property type="match status" value="1"/>
</dbReference>
<accession>A0A1L1PTA5</accession>
<evidence type="ECO:0000256" key="1">
    <source>
        <dbReference type="ARBA" id="ARBA00022723"/>
    </source>
</evidence>
<gene>
    <name evidence="6" type="primary">cpdA</name>
    <name evidence="6" type="ORF">BN948_02268</name>
</gene>
<protein>
    <submittedName>
        <fullName evidence="6">3',5'-cyclic adenosine monophosphate phosphodiesterase CpdA</fullName>
        <ecNumber evidence="6">3.1.4.17</ecNumber>
    </submittedName>
</protein>
<organism evidence="6 7">
    <name type="scientific">Hydrogenophaga intermedia</name>
    <dbReference type="NCBI Taxonomy" id="65786"/>
    <lineage>
        <taxon>Bacteria</taxon>
        <taxon>Pseudomonadati</taxon>
        <taxon>Pseudomonadota</taxon>
        <taxon>Betaproteobacteria</taxon>
        <taxon>Burkholderiales</taxon>
        <taxon>Comamonadaceae</taxon>
        <taxon>Hydrogenophaga</taxon>
    </lineage>
</organism>
<dbReference type="InterPro" id="IPR042281">
    <property type="entry name" value="GpdQ_beta-strand"/>
</dbReference>
<dbReference type="InterPro" id="IPR004843">
    <property type="entry name" value="Calcineurin-like_PHP"/>
</dbReference>
<dbReference type="EC" id="3.1.4.17" evidence="6"/>
<evidence type="ECO:0000313" key="7">
    <source>
        <dbReference type="Proteomes" id="UP000028878"/>
    </source>
</evidence>
<comment type="similarity">
    <text evidence="4">Belongs to the cyclic nucleotide phosphodiesterase class-III family.</text>
</comment>
<evidence type="ECO:0000259" key="5">
    <source>
        <dbReference type="Pfam" id="PF00149"/>
    </source>
</evidence>
<reference evidence="7" key="1">
    <citation type="submission" date="2014-02" db="EMBL/GenBank/DDBJ databases">
        <authorList>
            <person name="Gan H."/>
        </authorList>
    </citation>
    <scope>NUCLEOTIDE SEQUENCE [LARGE SCALE GENOMIC DNA]</scope>
    <source>
        <strain evidence="7">S1</strain>
    </source>
</reference>
<dbReference type="CDD" id="cd07402">
    <property type="entry name" value="MPP_GpdQ"/>
    <property type="match status" value="1"/>
</dbReference>
<name>A0A1L1PTA5_HYDIT</name>
<dbReference type="PANTHER" id="PTHR42988:SF2">
    <property type="entry name" value="CYCLIC NUCLEOTIDE PHOSPHODIESTERASE CBUA0032-RELATED"/>
    <property type="match status" value="1"/>
</dbReference>
<dbReference type="PANTHER" id="PTHR42988">
    <property type="entry name" value="PHOSPHOHYDROLASE"/>
    <property type="match status" value="1"/>
</dbReference>
<dbReference type="InterPro" id="IPR029052">
    <property type="entry name" value="Metallo-depent_PP-like"/>
</dbReference>
<keyword evidence="1" id="KW-0479">Metal-binding</keyword>
<proteinExistence type="inferred from homology"/>
<dbReference type="GO" id="GO:0004114">
    <property type="term" value="F:3',5'-cyclic-nucleotide phosphodiesterase activity"/>
    <property type="evidence" value="ECO:0007669"/>
    <property type="project" value="UniProtKB-EC"/>
</dbReference>
<keyword evidence="2 6" id="KW-0378">Hydrolase</keyword>
<keyword evidence="3" id="KW-0408">Iron</keyword>
<dbReference type="AlphaFoldDB" id="A0A1L1PTA5"/>
<reference evidence="7" key="2">
    <citation type="submission" date="2014-11" db="EMBL/GenBank/DDBJ databases">
        <title>Draft genome sequence of Hydrogenophaga intermedia S1.</title>
        <authorList>
            <person name="Gan H.M."/>
            <person name="Chew T.H."/>
            <person name="Stolz A."/>
        </authorList>
    </citation>
    <scope>NUCLEOTIDE SEQUENCE [LARGE SCALE GENOMIC DNA]</scope>
    <source>
        <strain evidence="7">S1</strain>
    </source>
</reference>
<dbReference type="Pfam" id="PF00149">
    <property type="entry name" value="Metallophos"/>
    <property type="match status" value="1"/>
</dbReference>
<dbReference type="SUPFAM" id="SSF56300">
    <property type="entry name" value="Metallo-dependent phosphatases"/>
    <property type="match status" value="1"/>
</dbReference>
<dbReference type="InterPro" id="IPR042283">
    <property type="entry name" value="GpdQ_catalytic"/>
</dbReference>
<evidence type="ECO:0000256" key="3">
    <source>
        <dbReference type="ARBA" id="ARBA00023004"/>
    </source>
</evidence>
<sequence>MLIAQVSDLHVCAPGQLANGVVDTNAMARDAVRAVAALQPRPDALLLTGDLVEAGGPESYAHLLELLAPIELPLYPLAGNHDERESLARAFEGRIGPHTARLPGFWQYAAALGPLRLLALDTVVPMKGHGALCARRLDWLDQRLTEDATPTLIAMHHPPFATGIGHMDEMGLLEGAEALEAIVRRHGQVQAILCGHLHRSIQVRFGGTVAMVCPSTAHQIALNLLGSSADGYVMETPGFQLHLWHGGRLVSHTAPIGDFGGTKPFA</sequence>
<dbReference type="RefSeq" id="WP_009520203.1">
    <property type="nucleotide sequence ID" value="NZ_CCAE010000015.1"/>
</dbReference>
<evidence type="ECO:0000256" key="4">
    <source>
        <dbReference type="ARBA" id="ARBA00025742"/>
    </source>
</evidence>
<dbReference type="InterPro" id="IPR026575">
    <property type="entry name" value="GpdQ/CpdA-like"/>
</dbReference>
<dbReference type="Gene3D" id="3.60.21.40">
    <property type="entry name" value="GpdQ, catalytic alpha/beta sandwich domain"/>
    <property type="match status" value="1"/>
</dbReference>
<dbReference type="Proteomes" id="UP000028878">
    <property type="component" value="Unassembled WGS sequence"/>
</dbReference>
<dbReference type="InterPro" id="IPR050884">
    <property type="entry name" value="CNP_phosphodiesterase-III"/>
</dbReference>
<dbReference type="GO" id="GO:0046872">
    <property type="term" value="F:metal ion binding"/>
    <property type="evidence" value="ECO:0007669"/>
    <property type="project" value="UniProtKB-KW"/>
</dbReference>
<evidence type="ECO:0000256" key="2">
    <source>
        <dbReference type="ARBA" id="ARBA00022801"/>
    </source>
</evidence>
<dbReference type="EMBL" id="CCAE010000015">
    <property type="protein sequence ID" value="CDN87841.1"/>
    <property type="molecule type" value="Genomic_DNA"/>
</dbReference>
<feature type="domain" description="Calcineurin-like phosphoesterase" evidence="5">
    <location>
        <begin position="1"/>
        <end position="199"/>
    </location>
</feature>
<evidence type="ECO:0000313" key="6">
    <source>
        <dbReference type="EMBL" id="CDN87841.1"/>
    </source>
</evidence>
<keyword evidence="7" id="KW-1185">Reference proteome</keyword>